<name>A0A9D5H1E1_9LILI</name>
<dbReference type="Proteomes" id="UP001085076">
    <property type="component" value="Unassembled WGS sequence"/>
</dbReference>
<dbReference type="InterPro" id="IPR023395">
    <property type="entry name" value="MCP_dom_sf"/>
</dbReference>
<evidence type="ECO:0000256" key="1">
    <source>
        <dbReference type="ARBA" id="ARBA00004370"/>
    </source>
</evidence>
<reference evidence="4 5" key="1">
    <citation type="journal article" date="2022" name="Hortic Res">
        <title>The genome of Dioscorea zingiberensis sheds light on the biosynthesis, origin and evolution of the medicinally important diosgenin saponins.</title>
        <authorList>
            <person name="Li Y."/>
            <person name="Tan C."/>
            <person name="Li Z."/>
            <person name="Guo J."/>
            <person name="Li S."/>
            <person name="Chen X."/>
            <person name="Wang C."/>
            <person name="Dai X."/>
            <person name="Yang H."/>
            <person name="Song W."/>
            <person name="Hou L."/>
            <person name="Xu J."/>
            <person name="Tong Z."/>
            <person name="Xu A."/>
            <person name="Yuan X."/>
            <person name="Wang W."/>
            <person name="Yang Q."/>
            <person name="Chen L."/>
            <person name="Sun Z."/>
            <person name="Wang K."/>
            <person name="Pan B."/>
            <person name="Chen J."/>
            <person name="Bao Y."/>
            <person name="Liu F."/>
            <person name="Qi X."/>
            <person name="Gang D.R."/>
            <person name="Wen J."/>
            <person name="Li J."/>
        </authorList>
    </citation>
    <scope>NUCLEOTIDE SEQUENCE [LARGE SCALE GENOMIC DNA]</scope>
    <source>
        <strain evidence="4">Dzin_1.0</strain>
    </source>
</reference>
<gene>
    <name evidence="4" type="ORF">J5N97_000639</name>
</gene>
<evidence type="ECO:0000256" key="2">
    <source>
        <dbReference type="ARBA" id="ARBA00022692"/>
    </source>
</evidence>
<keyword evidence="2" id="KW-0812">Transmembrane</keyword>
<keyword evidence="5" id="KW-1185">Reference proteome</keyword>
<keyword evidence="3" id="KW-0472">Membrane</keyword>
<dbReference type="OrthoDB" id="756301at2759"/>
<evidence type="ECO:0000313" key="5">
    <source>
        <dbReference type="Proteomes" id="UP001085076"/>
    </source>
</evidence>
<organism evidence="4 5">
    <name type="scientific">Dioscorea zingiberensis</name>
    <dbReference type="NCBI Taxonomy" id="325984"/>
    <lineage>
        <taxon>Eukaryota</taxon>
        <taxon>Viridiplantae</taxon>
        <taxon>Streptophyta</taxon>
        <taxon>Embryophyta</taxon>
        <taxon>Tracheophyta</taxon>
        <taxon>Spermatophyta</taxon>
        <taxon>Magnoliopsida</taxon>
        <taxon>Liliopsida</taxon>
        <taxon>Dioscoreales</taxon>
        <taxon>Dioscoreaceae</taxon>
        <taxon>Dioscorea</taxon>
    </lineage>
</organism>
<sequence>MAGVEDGRWRNSAKIGLASLAAAVASSDFPDRQHKDQAPAPPRPLLRRCRPPCCSGYMEQKGQPAWLLQWSLPAVFPPPLLHPVLASPADLVKVRMQADGHLLTQGHQPSCPADVVKTRMMNQDAVKDLSS</sequence>
<evidence type="ECO:0000313" key="4">
    <source>
        <dbReference type="EMBL" id="KAJ0959702.1"/>
    </source>
</evidence>
<protein>
    <submittedName>
        <fullName evidence="4">Uncharacterized protein</fullName>
    </submittedName>
</protein>
<proteinExistence type="predicted"/>
<comment type="caution">
    <text evidence="4">The sequence shown here is derived from an EMBL/GenBank/DDBJ whole genome shotgun (WGS) entry which is preliminary data.</text>
</comment>
<dbReference type="SUPFAM" id="SSF103506">
    <property type="entry name" value="Mitochondrial carrier"/>
    <property type="match status" value="1"/>
</dbReference>
<dbReference type="GO" id="GO:0016020">
    <property type="term" value="C:membrane"/>
    <property type="evidence" value="ECO:0007669"/>
    <property type="project" value="UniProtKB-SubCell"/>
</dbReference>
<dbReference type="EMBL" id="JAGGNH010000190">
    <property type="protein sequence ID" value="KAJ0959702.1"/>
    <property type="molecule type" value="Genomic_DNA"/>
</dbReference>
<dbReference type="AlphaFoldDB" id="A0A9D5H1E1"/>
<accession>A0A9D5H1E1</accession>
<comment type="subcellular location">
    <subcellularLocation>
        <location evidence="1">Membrane</location>
    </subcellularLocation>
</comment>
<evidence type="ECO:0000256" key="3">
    <source>
        <dbReference type="ARBA" id="ARBA00023136"/>
    </source>
</evidence>